<evidence type="ECO:0000256" key="10">
    <source>
        <dbReference type="SAM" id="MobiDB-lite"/>
    </source>
</evidence>
<evidence type="ECO:0000313" key="12">
    <source>
        <dbReference type="EMBL" id="CAK0854184.1"/>
    </source>
</evidence>
<dbReference type="SMART" id="SM00220">
    <property type="entry name" value="S_TKc"/>
    <property type="match status" value="1"/>
</dbReference>
<dbReference type="PROSITE" id="PS50011">
    <property type="entry name" value="PROTEIN_KINASE_DOM"/>
    <property type="match status" value="1"/>
</dbReference>
<gene>
    <name evidence="12" type="ORF">PCOR1329_LOCUS45382</name>
</gene>
<dbReference type="EMBL" id="CAUYUJ010015457">
    <property type="protein sequence ID" value="CAK0854184.1"/>
    <property type="molecule type" value="Genomic_DNA"/>
</dbReference>
<comment type="caution">
    <text evidence="12">The sequence shown here is derived from an EMBL/GenBank/DDBJ whole genome shotgun (WGS) entry which is preliminary data.</text>
</comment>
<name>A0ABN9U5B6_9DINO</name>
<evidence type="ECO:0000256" key="9">
    <source>
        <dbReference type="PROSITE-ProRule" id="PRU10141"/>
    </source>
</evidence>
<keyword evidence="3" id="KW-0808">Transferase</keyword>
<keyword evidence="6 9" id="KW-0067">ATP-binding</keyword>
<sequence length="336" mass="35933">MTAAPDPASLLRLRLRPGAALAASPGSSWPLAGGLLQRARHVPAGSPAPASPAAAPAPPAAPRSPGAFSRARRLGLDTVFVEVRASEEALLCYRQGAEGLELAVRAPLMLAAAAQVPHTPDVVSVTLPAAEELREVAGGLQAAPGQARAAFRGERLLPERGGPLVLECGTELQARQLLDKLSAAGCVLQGLTQRYRFRREVGHGGFGRVHLAHDTWSGSEVAVKVFFSREHGGYSHPLRESNFLRWANDPLFPEFKAVYRIHESELEELGEDELQGMGAFALVTEYVPGGELHAVLARHGPLPEECARDVMRQVFSGLDAKQTFIGGKKRDGFFIT</sequence>
<evidence type="ECO:0000256" key="5">
    <source>
        <dbReference type="ARBA" id="ARBA00022777"/>
    </source>
</evidence>
<reference evidence="12" key="1">
    <citation type="submission" date="2023-10" db="EMBL/GenBank/DDBJ databases">
        <authorList>
            <person name="Chen Y."/>
            <person name="Shah S."/>
            <person name="Dougan E. K."/>
            <person name="Thang M."/>
            <person name="Chan C."/>
        </authorList>
    </citation>
    <scope>NUCLEOTIDE SEQUENCE [LARGE SCALE GENOMIC DNA]</scope>
</reference>
<comment type="catalytic activity">
    <reaction evidence="7">
        <text>L-threonyl-[protein] + ATP = O-phospho-L-threonyl-[protein] + ADP + H(+)</text>
        <dbReference type="Rhea" id="RHEA:46608"/>
        <dbReference type="Rhea" id="RHEA-COMP:11060"/>
        <dbReference type="Rhea" id="RHEA-COMP:11605"/>
        <dbReference type="ChEBI" id="CHEBI:15378"/>
        <dbReference type="ChEBI" id="CHEBI:30013"/>
        <dbReference type="ChEBI" id="CHEBI:30616"/>
        <dbReference type="ChEBI" id="CHEBI:61977"/>
        <dbReference type="ChEBI" id="CHEBI:456216"/>
        <dbReference type="EC" id="2.7.11.1"/>
    </reaction>
</comment>
<protein>
    <recommendedName>
        <fullName evidence="1">non-specific serine/threonine protein kinase</fullName>
        <ecNumber evidence="1">2.7.11.1</ecNumber>
    </recommendedName>
</protein>
<evidence type="ECO:0000256" key="2">
    <source>
        <dbReference type="ARBA" id="ARBA00022527"/>
    </source>
</evidence>
<evidence type="ECO:0000256" key="1">
    <source>
        <dbReference type="ARBA" id="ARBA00012513"/>
    </source>
</evidence>
<evidence type="ECO:0000256" key="7">
    <source>
        <dbReference type="ARBA" id="ARBA00047899"/>
    </source>
</evidence>
<keyword evidence="13" id="KW-1185">Reference proteome</keyword>
<dbReference type="EC" id="2.7.11.1" evidence="1"/>
<organism evidence="12 13">
    <name type="scientific">Prorocentrum cordatum</name>
    <dbReference type="NCBI Taxonomy" id="2364126"/>
    <lineage>
        <taxon>Eukaryota</taxon>
        <taxon>Sar</taxon>
        <taxon>Alveolata</taxon>
        <taxon>Dinophyceae</taxon>
        <taxon>Prorocentrales</taxon>
        <taxon>Prorocentraceae</taxon>
        <taxon>Prorocentrum</taxon>
    </lineage>
</organism>
<evidence type="ECO:0000256" key="4">
    <source>
        <dbReference type="ARBA" id="ARBA00022741"/>
    </source>
</evidence>
<feature type="binding site" evidence="9">
    <location>
        <position position="224"/>
    </location>
    <ligand>
        <name>ATP</name>
        <dbReference type="ChEBI" id="CHEBI:30616"/>
    </ligand>
</feature>
<evidence type="ECO:0000256" key="8">
    <source>
        <dbReference type="ARBA" id="ARBA00048679"/>
    </source>
</evidence>
<dbReference type="SUPFAM" id="SSF56112">
    <property type="entry name" value="Protein kinase-like (PK-like)"/>
    <property type="match status" value="1"/>
</dbReference>
<dbReference type="Proteomes" id="UP001189429">
    <property type="component" value="Unassembled WGS sequence"/>
</dbReference>
<keyword evidence="4 9" id="KW-0547">Nucleotide-binding</keyword>
<evidence type="ECO:0000256" key="3">
    <source>
        <dbReference type="ARBA" id="ARBA00022679"/>
    </source>
</evidence>
<comment type="catalytic activity">
    <reaction evidence="8">
        <text>L-seryl-[protein] + ATP = O-phospho-L-seryl-[protein] + ADP + H(+)</text>
        <dbReference type="Rhea" id="RHEA:17989"/>
        <dbReference type="Rhea" id="RHEA-COMP:9863"/>
        <dbReference type="Rhea" id="RHEA-COMP:11604"/>
        <dbReference type="ChEBI" id="CHEBI:15378"/>
        <dbReference type="ChEBI" id="CHEBI:29999"/>
        <dbReference type="ChEBI" id="CHEBI:30616"/>
        <dbReference type="ChEBI" id="CHEBI:83421"/>
        <dbReference type="ChEBI" id="CHEBI:456216"/>
        <dbReference type="EC" id="2.7.11.1"/>
    </reaction>
</comment>
<evidence type="ECO:0000256" key="6">
    <source>
        <dbReference type="ARBA" id="ARBA00022840"/>
    </source>
</evidence>
<dbReference type="PROSITE" id="PS00107">
    <property type="entry name" value="PROTEIN_KINASE_ATP"/>
    <property type="match status" value="1"/>
</dbReference>
<feature type="compositionally biased region" description="Low complexity" evidence="10">
    <location>
        <begin position="43"/>
        <end position="54"/>
    </location>
</feature>
<feature type="region of interest" description="Disordered" evidence="10">
    <location>
        <begin position="42"/>
        <end position="67"/>
    </location>
</feature>
<dbReference type="InterPro" id="IPR000719">
    <property type="entry name" value="Prot_kinase_dom"/>
</dbReference>
<feature type="domain" description="Protein kinase" evidence="11">
    <location>
        <begin position="195"/>
        <end position="336"/>
    </location>
</feature>
<dbReference type="PANTHER" id="PTHR24361">
    <property type="entry name" value="MITOGEN-ACTIVATED KINASE KINASE KINASE"/>
    <property type="match status" value="1"/>
</dbReference>
<accession>A0ABN9U5B6</accession>
<dbReference type="InterPro" id="IPR011009">
    <property type="entry name" value="Kinase-like_dom_sf"/>
</dbReference>
<evidence type="ECO:0000259" key="11">
    <source>
        <dbReference type="PROSITE" id="PS50011"/>
    </source>
</evidence>
<keyword evidence="5" id="KW-0418">Kinase</keyword>
<dbReference type="InterPro" id="IPR017441">
    <property type="entry name" value="Protein_kinase_ATP_BS"/>
</dbReference>
<proteinExistence type="predicted"/>
<evidence type="ECO:0000313" key="13">
    <source>
        <dbReference type="Proteomes" id="UP001189429"/>
    </source>
</evidence>
<keyword evidence="2" id="KW-0723">Serine/threonine-protein kinase</keyword>
<dbReference type="PANTHER" id="PTHR24361:SF433">
    <property type="entry name" value="PROTEIN KINASE DOMAIN-CONTAINING PROTEIN"/>
    <property type="match status" value="1"/>
</dbReference>
<dbReference type="Gene3D" id="1.10.510.10">
    <property type="entry name" value="Transferase(Phosphotransferase) domain 1"/>
    <property type="match status" value="1"/>
</dbReference>
<dbReference type="InterPro" id="IPR053235">
    <property type="entry name" value="Ser_Thr_kinase"/>
</dbReference>
<dbReference type="Pfam" id="PF00069">
    <property type="entry name" value="Pkinase"/>
    <property type="match status" value="1"/>
</dbReference>